<dbReference type="InterPro" id="IPR055370">
    <property type="entry name" value="Lsr2_DNA-bd"/>
</dbReference>
<dbReference type="Gene3D" id="4.10.320.10">
    <property type="entry name" value="E3-binding domain"/>
    <property type="match status" value="1"/>
</dbReference>
<gene>
    <name evidence="4" type="ORF">GCM10009547_26090</name>
</gene>
<evidence type="ECO:0000313" key="4">
    <source>
        <dbReference type="EMBL" id="GAA0622053.1"/>
    </source>
</evidence>
<sequence>MPTMAQKTLVILEDDLDGGEAAETVSFSLDGVAYEIDLSAKNAAKLRDAMALYVGSARRVGGRAARGKAKARTGNARTADIREWARANGLDVSERGRIPASIVEQYEKVHK</sequence>
<dbReference type="InterPro" id="IPR036625">
    <property type="entry name" value="E3-bd_dom_sf"/>
</dbReference>
<organism evidence="4 5">
    <name type="scientific">Sporichthya brevicatena</name>
    <dbReference type="NCBI Taxonomy" id="171442"/>
    <lineage>
        <taxon>Bacteria</taxon>
        <taxon>Bacillati</taxon>
        <taxon>Actinomycetota</taxon>
        <taxon>Actinomycetes</taxon>
        <taxon>Sporichthyales</taxon>
        <taxon>Sporichthyaceae</taxon>
        <taxon>Sporichthya</taxon>
    </lineage>
</organism>
<reference evidence="5" key="1">
    <citation type="journal article" date="2019" name="Int. J. Syst. Evol. Microbiol.">
        <title>The Global Catalogue of Microorganisms (GCM) 10K type strain sequencing project: providing services to taxonomists for standard genome sequencing and annotation.</title>
        <authorList>
            <consortium name="The Broad Institute Genomics Platform"/>
            <consortium name="The Broad Institute Genome Sequencing Center for Infectious Disease"/>
            <person name="Wu L."/>
            <person name="Ma J."/>
        </authorList>
    </citation>
    <scope>NUCLEOTIDE SEQUENCE [LARGE SCALE GENOMIC DNA]</scope>
    <source>
        <strain evidence="5">JCM 10671</strain>
    </source>
</reference>
<accession>A0ABP3S4H7</accession>
<proteinExistence type="predicted"/>
<dbReference type="Proteomes" id="UP001500957">
    <property type="component" value="Unassembled WGS sequence"/>
</dbReference>
<dbReference type="InterPro" id="IPR024412">
    <property type="entry name" value="Lsr2_dim_dom"/>
</dbReference>
<name>A0ABP3S4H7_9ACTN</name>
<dbReference type="Pfam" id="PF11774">
    <property type="entry name" value="Lsr2"/>
    <property type="match status" value="1"/>
</dbReference>
<protein>
    <submittedName>
        <fullName evidence="4">Lsr2 family protein</fullName>
    </submittedName>
</protein>
<dbReference type="Gene3D" id="3.30.60.230">
    <property type="entry name" value="Lsr2, dimerization domain"/>
    <property type="match status" value="1"/>
</dbReference>
<evidence type="ECO:0000256" key="1">
    <source>
        <dbReference type="ARBA" id="ARBA00023125"/>
    </source>
</evidence>
<evidence type="ECO:0000259" key="2">
    <source>
        <dbReference type="Pfam" id="PF11774"/>
    </source>
</evidence>
<feature type="domain" description="Lsr2 dimerization" evidence="2">
    <location>
        <begin position="4"/>
        <end position="61"/>
    </location>
</feature>
<keyword evidence="1" id="KW-0238">DNA-binding</keyword>
<feature type="domain" description="Lsr2 DNA-binding" evidence="3">
    <location>
        <begin position="75"/>
        <end position="108"/>
    </location>
</feature>
<comment type="caution">
    <text evidence="4">The sequence shown here is derived from an EMBL/GenBank/DDBJ whole genome shotgun (WGS) entry which is preliminary data.</text>
</comment>
<keyword evidence="5" id="KW-1185">Reference proteome</keyword>
<evidence type="ECO:0000313" key="5">
    <source>
        <dbReference type="Proteomes" id="UP001500957"/>
    </source>
</evidence>
<dbReference type="Pfam" id="PF23359">
    <property type="entry name" value="Lsr2_DNA-bd"/>
    <property type="match status" value="1"/>
</dbReference>
<evidence type="ECO:0000259" key="3">
    <source>
        <dbReference type="Pfam" id="PF23359"/>
    </source>
</evidence>
<dbReference type="EMBL" id="BAAAHE010000020">
    <property type="protein sequence ID" value="GAA0622053.1"/>
    <property type="molecule type" value="Genomic_DNA"/>
</dbReference>
<dbReference type="InterPro" id="IPR042261">
    <property type="entry name" value="Lsr2-like_dimerization"/>
</dbReference>